<keyword evidence="1" id="KW-1133">Transmembrane helix</keyword>
<accession>A0A8S5VDL7</accession>
<keyword evidence="1" id="KW-0812">Transmembrane</keyword>
<protein>
    <submittedName>
        <fullName evidence="2">Uncharacterized protein</fullName>
    </submittedName>
</protein>
<dbReference type="EMBL" id="BK016245">
    <property type="protein sequence ID" value="DAG04774.1"/>
    <property type="molecule type" value="Genomic_DNA"/>
</dbReference>
<name>A0A8S5VDL7_9CAUD</name>
<reference evidence="2" key="1">
    <citation type="journal article" date="2021" name="Proc. Natl. Acad. Sci. U.S.A.">
        <title>A Catalog of Tens of Thousands of Viruses from Human Metagenomes Reveals Hidden Associations with Chronic Diseases.</title>
        <authorList>
            <person name="Tisza M.J."/>
            <person name="Buck C.B."/>
        </authorList>
    </citation>
    <scope>NUCLEOTIDE SEQUENCE</scope>
    <source>
        <strain evidence="2">CtGa111</strain>
    </source>
</reference>
<feature type="transmembrane region" description="Helical" evidence="1">
    <location>
        <begin position="21"/>
        <end position="41"/>
    </location>
</feature>
<proteinExistence type="predicted"/>
<keyword evidence="1" id="KW-0472">Membrane</keyword>
<organism evidence="2">
    <name type="scientific">Siphoviridae sp. ctGa111</name>
    <dbReference type="NCBI Taxonomy" id="2825413"/>
    <lineage>
        <taxon>Viruses</taxon>
        <taxon>Duplodnaviria</taxon>
        <taxon>Heunggongvirae</taxon>
        <taxon>Uroviricota</taxon>
        <taxon>Caudoviricetes</taxon>
    </lineage>
</organism>
<evidence type="ECO:0000256" key="1">
    <source>
        <dbReference type="SAM" id="Phobius"/>
    </source>
</evidence>
<evidence type="ECO:0000313" key="2">
    <source>
        <dbReference type="EMBL" id="DAG04774.1"/>
    </source>
</evidence>
<sequence length="56" mass="6622">MVSYGRKRPIADIANIFEEIEILKVFVLVLTTMYLHTLYIYRLVSTNILQNSYKII</sequence>